<gene>
    <name evidence="1" type="ORF">KJ970_21040</name>
</gene>
<reference evidence="1" key="1">
    <citation type="submission" date="2021-05" db="EMBL/GenBank/DDBJ databases">
        <title>Energy efficiency and biological interactions define the core microbiome of deep oligotrophic groundwater.</title>
        <authorList>
            <person name="Mehrshad M."/>
            <person name="Lopez-Fernandez M."/>
            <person name="Bell E."/>
            <person name="Bernier-Latmani R."/>
            <person name="Bertilsson S."/>
            <person name="Dopson M."/>
        </authorList>
    </citation>
    <scope>NUCLEOTIDE SEQUENCE</scope>
    <source>
        <strain evidence="1">Modern_marine.mb.64</strain>
    </source>
</reference>
<dbReference type="Gene3D" id="2.60.40.10">
    <property type="entry name" value="Immunoglobulins"/>
    <property type="match status" value="1"/>
</dbReference>
<organism evidence="1 2">
    <name type="scientific">Eiseniibacteriota bacterium</name>
    <dbReference type="NCBI Taxonomy" id="2212470"/>
    <lineage>
        <taxon>Bacteria</taxon>
        <taxon>Candidatus Eiseniibacteriota</taxon>
    </lineage>
</organism>
<sequence>MVRDQRLLNLGMLIIAVIFLFETAPVPADPFGGPAIRFDYREVDFGILPQKTYRDTVFTFQNAGDSELAILDVKTSCGCTAALATESVIPVHGKGTIDVRFDTKRFKGPVTKTITVKSNDPGEPETMLRIKAFIKALVNITPERIDIGLVRFGKTAESTIRLASEKGQDLSVEDVQVSVDVFDWEIQNVADPDSEVVVIKFKLKESAPLGAIRGQIKIVTGFKDMKPIIIPIRGELVHHFQISPSSLNLGSFKIGMVQAPVIVIRPVGTQAFKVVGAESDNPKVRIRLADGRVAGTYEIFLDVSPDIEPGRIKGEILVKTNDPAQPTLTVPVIGYARGEK</sequence>
<dbReference type="Pfam" id="PF07610">
    <property type="entry name" value="DUF1573"/>
    <property type="match status" value="1"/>
</dbReference>
<comment type="caution">
    <text evidence="1">The sequence shown here is derived from an EMBL/GenBank/DDBJ whole genome shotgun (WGS) entry which is preliminary data.</text>
</comment>
<name>A0A948RZS3_UNCEI</name>
<dbReference type="InterPro" id="IPR013783">
    <property type="entry name" value="Ig-like_fold"/>
</dbReference>
<dbReference type="Proteomes" id="UP000777784">
    <property type="component" value="Unassembled WGS sequence"/>
</dbReference>
<evidence type="ECO:0000313" key="2">
    <source>
        <dbReference type="Proteomes" id="UP000777784"/>
    </source>
</evidence>
<evidence type="ECO:0000313" key="1">
    <source>
        <dbReference type="EMBL" id="MBU2693411.1"/>
    </source>
</evidence>
<dbReference type="AlphaFoldDB" id="A0A948RZS3"/>
<proteinExistence type="predicted"/>
<dbReference type="PANTHER" id="PTHR37833">
    <property type="entry name" value="LIPOPROTEIN-RELATED"/>
    <property type="match status" value="1"/>
</dbReference>
<accession>A0A948RZS3</accession>
<dbReference type="InterPro" id="IPR011467">
    <property type="entry name" value="DUF1573"/>
</dbReference>
<dbReference type="EMBL" id="JAHJDP010000119">
    <property type="protein sequence ID" value="MBU2693411.1"/>
    <property type="molecule type" value="Genomic_DNA"/>
</dbReference>
<dbReference type="PANTHER" id="PTHR37833:SF1">
    <property type="entry name" value="SIGNAL PEPTIDE PROTEIN"/>
    <property type="match status" value="1"/>
</dbReference>
<protein>
    <submittedName>
        <fullName evidence="1">DUF1573 domain-containing protein</fullName>
    </submittedName>
</protein>